<evidence type="ECO:0000256" key="3">
    <source>
        <dbReference type="ARBA" id="ARBA00022729"/>
    </source>
</evidence>
<keyword evidence="2" id="KW-0813">Transport</keyword>
<organism evidence="7 8">
    <name type="scientific">Pseudaquabacterium terrae</name>
    <dbReference type="NCBI Taxonomy" id="2732868"/>
    <lineage>
        <taxon>Bacteria</taxon>
        <taxon>Pseudomonadati</taxon>
        <taxon>Pseudomonadota</taxon>
        <taxon>Betaproteobacteria</taxon>
        <taxon>Burkholderiales</taxon>
        <taxon>Sphaerotilaceae</taxon>
        <taxon>Pseudaquabacterium</taxon>
    </lineage>
</organism>
<comment type="similarity">
    <text evidence="1">Belongs to the leucine-binding protein family.</text>
</comment>
<comment type="caution">
    <text evidence="7">The sequence shown here is derived from an EMBL/GenBank/DDBJ whole genome shotgun (WGS) entry which is preliminary data.</text>
</comment>
<evidence type="ECO:0000313" key="8">
    <source>
        <dbReference type="Proteomes" id="UP000737171"/>
    </source>
</evidence>
<dbReference type="InterPro" id="IPR028081">
    <property type="entry name" value="Leu-bd"/>
</dbReference>
<keyword evidence="3 5" id="KW-0732">Signal</keyword>
<dbReference type="InterPro" id="IPR000709">
    <property type="entry name" value="Leu_Ile_Val-bd"/>
</dbReference>
<keyword evidence="8" id="KW-1185">Reference proteome</keyword>
<reference evidence="7 8" key="1">
    <citation type="submission" date="2020-05" db="EMBL/GenBank/DDBJ databases">
        <title>Aquincola sp. isolate from soil.</title>
        <authorList>
            <person name="Han J."/>
            <person name="Kim D.-U."/>
        </authorList>
    </citation>
    <scope>NUCLEOTIDE SEQUENCE [LARGE SCALE GENOMIC DNA]</scope>
    <source>
        <strain evidence="7 8">S2</strain>
    </source>
</reference>
<feature type="signal peptide" evidence="5">
    <location>
        <begin position="1"/>
        <end position="26"/>
    </location>
</feature>
<sequence>MGRGRVFHALAALLLTLAAAAPGARAQPLAIGLTAPLTGPDAAYGLGLRHGAQLAVARANASGGVAGRPLELLALDDGGDPQRAAANARQLLARGAVALTGVHGASATAAVAEVLAPTGGEPPRAALVGPATGAEPLRDPPRPGVFHLRAGVAEEASAALLHLDTLGVSRYALIARADAHGESGRERVLFELTRIATRPVASERLAERATPAEVGRLVDQVCALRPEAVILALDAVQARAALAAAHAQPCATHYLVFSEAGAALAGRPPGSIGPHPQAGLLVTQVVPHPGNALHPLVAEYQRALLVHGTAGAPGASGAPAATPGSHASLEAYAATQVIHEALRACGREAGRACLLQVLPTRTFELPGLKVQFGPAQRQPRPFVEITLLDGAGRLRR</sequence>
<name>A0ABX2EQ10_9BURK</name>
<proteinExistence type="inferred from homology"/>
<dbReference type="SUPFAM" id="SSF53822">
    <property type="entry name" value="Periplasmic binding protein-like I"/>
    <property type="match status" value="1"/>
</dbReference>
<dbReference type="RefSeq" id="WP_173130608.1">
    <property type="nucleotide sequence ID" value="NZ_JABRWJ010000009.1"/>
</dbReference>
<evidence type="ECO:0000256" key="5">
    <source>
        <dbReference type="SAM" id="SignalP"/>
    </source>
</evidence>
<dbReference type="InterPro" id="IPR028082">
    <property type="entry name" value="Peripla_BP_I"/>
</dbReference>
<keyword evidence="4" id="KW-0029">Amino-acid transport</keyword>
<feature type="chain" id="PRO_5047426152" evidence="5">
    <location>
        <begin position="27"/>
        <end position="396"/>
    </location>
</feature>
<evidence type="ECO:0000313" key="7">
    <source>
        <dbReference type="EMBL" id="NRF70787.1"/>
    </source>
</evidence>
<dbReference type="EMBL" id="JABRWJ010000009">
    <property type="protein sequence ID" value="NRF70787.1"/>
    <property type="molecule type" value="Genomic_DNA"/>
</dbReference>
<dbReference type="PRINTS" id="PR00337">
    <property type="entry name" value="LEUILEVALBP"/>
</dbReference>
<dbReference type="Pfam" id="PF13458">
    <property type="entry name" value="Peripla_BP_6"/>
    <property type="match status" value="1"/>
</dbReference>
<evidence type="ECO:0000259" key="6">
    <source>
        <dbReference type="Pfam" id="PF13458"/>
    </source>
</evidence>
<protein>
    <submittedName>
        <fullName evidence="7">ABC transporter substrate-binding protein</fullName>
    </submittedName>
</protein>
<gene>
    <name evidence="7" type="ORF">HLB44_27650</name>
</gene>
<dbReference type="Gene3D" id="3.40.50.2300">
    <property type="match status" value="2"/>
</dbReference>
<dbReference type="Proteomes" id="UP000737171">
    <property type="component" value="Unassembled WGS sequence"/>
</dbReference>
<evidence type="ECO:0000256" key="1">
    <source>
        <dbReference type="ARBA" id="ARBA00010062"/>
    </source>
</evidence>
<evidence type="ECO:0000256" key="2">
    <source>
        <dbReference type="ARBA" id="ARBA00022448"/>
    </source>
</evidence>
<feature type="domain" description="Leucine-binding protein" evidence="6">
    <location>
        <begin position="29"/>
        <end position="379"/>
    </location>
</feature>
<accession>A0ABX2EQ10</accession>
<dbReference type="PANTHER" id="PTHR47235:SF1">
    <property type="entry name" value="BLR6548 PROTEIN"/>
    <property type="match status" value="1"/>
</dbReference>
<dbReference type="PANTHER" id="PTHR47235">
    <property type="entry name" value="BLR6548 PROTEIN"/>
    <property type="match status" value="1"/>
</dbReference>
<evidence type="ECO:0000256" key="4">
    <source>
        <dbReference type="ARBA" id="ARBA00022970"/>
    </source>
</evidence>